<proteinExistence type="predicted"/>
<protein>
    <submittedName>
        <fullName evidence="1">Uncharacterized protein</fullName>
    </submittedName>
</protein>
<accession>A0A9P9FMG0</accession>
<reference evidence="1" key="1">
    <citation type="journal article" date="2021" name="Nat. Commun.">
        <title>Genetic determinants of endophytism in the Arabidopsis root mycobiome.</title>
        <authorList>
            <person name="Mesny F."/>
            <person name="Miyauchi S."/>
            <person name="Thiergart T."/>
            <person name="Pickel B."/>
            <person name="Atanasova L."/>
            <person name="Karlsson M."/>
            <person name="Huettel B."/>
            <person name="Barry K.W."/>
            <person name="Haridas S."/>
            <person name="Chen C."/>
            <person name="Bauer D."/>
            <person name="Andreopoulos W."/>
            <person name="Pangilinan J."/>
            <person name="LaButti K."/>
            <person name="Riley R."/>
            <person name="Lipzen A."/>
            <person name="Clum A."/>
            <person name="Drula E."/>
            <person name="Henrissat B."/>
            <person name="Kohler A."/>
            <person name="Grigoriev I.V."/>
            <person name="Martin F.M."/>
            <person name="Hacquard S."/>
        </authorList>
    </citation>
    <scope>NUCLEOTIDE SEQUENCE</scope>
    <source>
        <strain evidence="1">MPI-CAGE-AT-0147</strain>
    </source>
</reference>
<dbReference type="EMBL" id="JAGMUV010000003">
    <property type="protein sequence ID" value="KAH7165672.1"/>
    <property type="molecule type" value="Genomic_DNA"/>
</dbReference>
<comment type="caution">
    <text evidence="1">The sequence shown here is derived from an EMBL/GenBank/DDBJ whole genome shotgun (WGS) entry which is preliminary data.</text>
</comment>
<evidence type="ECO:0000313" key="1">
    <source>
        <dbReference type="EMBL" id="KAH7165672.1"/>
    </source>
</evidence>
<name>A0A9P9FMG0_9HYPO</name>
<sequence>MALQEAPVAEPEVRGFGHWFHENQHWCLTIDRPPPKGLDAWFYKNFETDKIPQVEDKHKYFSCLFTPFENKALRTGITGLYGCTALVILSKNGVLIAHLQQSVMNTKKSSEFQDLAIDELKKEILANQLNKPHDSGLQVVIYTYVTGGNNDKISLSHGPTVQSLMDELPKLIPGLSQNRIQVYPYRSSKHRLEAHEFSKGKLIVSYNPEAGRGISGCEVWAGSVFGSRRELTSNEITTPIMHYCWKKPQWKDQKPAEKEHGITTREITDTAVEQPQQTCQHPIVTASEVNEYRQQGSRKRDLIRFERFSKEIGRRHFVFLVDDSESMHEHSSQVADTAQALMWIIERLDVDGIDLRFASDPDNSHRSLNFVSRVLAKMSMSPNSKGGESGRLANMIRQIPNSAPKMACSLQAAFDAIISEQRVFKKSRQVCIIVFRKGVWRAEVDNRNSRREPVDDLFNTHKPCIDFSFRFVNFEDDSSKTPETVLIEGYLWNMGRGQ</sequence>
<evidence type="ECO:0000313" key="2">
    <source>
        <dbReference type="Proteomes" id="UP000738349"/>
    </source>
</evidence>
<organism evidence="1 2">
    <name type="scientific">Dactylonectria macrodidyma</name>
    <dbReference type="NCBI Taxonomy" id="307937"/>
    <lineage>
        <taxon>Eukaryota</taxon>
        <taxon>Fungi</taxon>
        <taxon>Dikarya</taxon>
        <taxon>Ascomycota</taxon>
        <taxon>Pezizomycotina</taxon>
        <taxon>Sordariomycetes</taxon>
        <taxon>Hypocreomycetidae</taxon>
        <taxon>Hypocreales</taxon>
        <taxon>Nectriaceae</taxon>
        <taxon>Dactylonectria</taxon>
    </lineage>
</organism>
<dbReference type="AlphaFoldDB" id="A0A9P9FMG0"/>
<gene>
    <name evidence="1" type="ORF">EDB81DRAFT_878041</name>
</gene>
<dbReference type="Proteomes" id="UP000738349">
    <property type="component" value="Unassembled WGS sequence"/>
</dbReference>
<dbReference type="OrthoDB" id="9992527at2759"/>
<keyword evidence="2" id="KW-1185">Reference proteome</keyword>